<keyword evidence="2" id="KW-0560">Oxidoreductase</keyword>
<comment type="function">
    <text evidence="2">Catalyzes the reduction of dTDP-6-deoxy-L-lyxo-4-hexulose to yield dTDP-L-rhamnose.</text>
</comment>
<accession>A0A1H6FKX7</accession>
<dbReference type="InterPro" id="IPR005913">
    <property type="entry name" value="dTDP_dehydrorham_reduct"/>
</dbReference>
<evidence type="ECO:0000313" key="4">
    <source>
        <dbReference type="EMBL" id="SEH11506.1"/>
    </source>
</evidence>
<dbReference type="InterPro" id="IPR036291">
    <property type="entry name" value="NAD(P)-bd_dom_sf"/>
</dbReference>
<dbReference type="PANTHER" id="PTHR10491">
    <property type="entry name" value="DTDP-4-DEHYDRORHAMNOSE REDUCTASE"/>
    <property type="match status" value="1"/>
</dbReference>
<evidence type="ECO:0000259" key="3">
    <source>
        <dbReference type="Pfam" id="PF04321"/>
    </source>
</evidence>
<dbReference type="EC" id="1.1.1.133" evidence="2"/>
<dbReference type="GO" id="GO:0005829">
    <property type="term" value="C:cytosol"/>
    <property type="evidence" value="ECO:0007669"/>
    <property type="project" value="TreeGrafter"/>
</dbReference>
<evidence type="ECO:0000256" key="1">
    <source>
        <dbReference type="ARBA" id="ARBA00010944"/>
    </source>
</evidence>
<dbReference type="Pfam" id="PF04321">
    <property type="entry name" value="RmlD_sub_bind"/>
    <property type="match status" value="1"/>
</dbReference>
<dbReference type="InterPro" id="IPR029903">
    <property type="entry name" value="RmlD-like-bd"/>
</dbReference>
<keyword evidence="5" id="KW-1185">Reference proteome</keyword>
<evidence type="ECO:0000256" key="2">
    <source>
        <dbReference type="RuleBase" id="RU364082"/>
    </source>
</evidence>
<keyword evidence="2" id="KW-0521">NADP</keyword>
<feature type="domain" description="RmlD-like substrate binding" evidence="3">
    <location>
        <begin position="3"/>
        <end position="272"/>
    </location>
</feature>
<proteinExistence type="inferred from homology"/>
<dbReference type="AlphaFoldDB" id="A0A1H6FKX7"/>
<evidence type="ECO:0000313" key="5">
    <source>
        <dbReference type="Proteomes" id="UP000222056"/>
    </source>
</evidence>
<dbReference type="RefSeq" id="WP_218138237.1">
    <property type="nucleotide sequence ID" value="NZ_FNWJ01000001.1"/>
</dbReference>
<dbReference type="SUPFAM" id="SSF51735">
    <property type="entry name" value="NAD(P)-binding Rossmann-fold domains"/>
    <property type="match status" value="1"/>
</dbReference>
<dbReference type="CDD" id="cd05254">
    <property type="entry name" value="dTDP_HR_like_SDR_e"/>
    <property type="match status" value="1"/>
</dbReference>
<dbReference type="Proteomes" id="UP000222056">
    <property type="component" value="Unassembled WGS sequence"/>
</dbReference>
<comment type="pathway">
    <text evidence="2">Carbohydrate biosynthesis; dTDP-L-rhamnose biosynthesis.</text>
</comment>
<dbReference type="NCBIfam" id="TIGR01214">
    <property type="entry name" value="rmlD"/>
    <property type="match status" value="1"/>
</dbReference>
<organism evidence="4 5">
    <name type="scientific">Thermoleophilum album</name>
    <dbReference type="NCBI Taxonomy" id="29539"/>
    <lineage>
        <taxon>Bacteria</taxon>
        <taxon>Bacillati</taxon>
        <taxon>Actinomycetota</taxon>
        <taxon>Thermoleophilia</taxon>
        <taxon>Thermoleophilales</taxon>
        <taxon>Thermoleophilaceae</taxon>
        <taxon>Thermoleophilum</taxon>
    </lineage>
</organism>
<comment type="similarity">
    <text evidence="1 2">Belongs to the dTDP-4-dehydrorhamnose reductase family.</text>
</comment>
<reference evidence="5" key="1">
    <citation type="submission" date="2016-10" db="EMBL/GenBank/DDBJ databases">
        <authorList>
            <person name="Varghese N."/>
            <person name="Submissions S."/>
        </authorList>
    </citation>
    <scope>NUCLEOTIDE SEQUENCE [LARGE SCALE GENOMIC DNA]</scope>
    <source>
        <strain evidence="5">ATCC 35263</strain>
    </source>
</reference>
<dbReference type="Gene3D" id="3.40.50.720">
    <property type="entry name" value="NAD(P)-binding Rossmann-like Domain"/>
    <property type="match status" value="1"/>
</dbReference>
<dbReference type="GO" id="GO:0019305">
    <property type="term" value="P:dTDP-rhamnose biosynthetic process"/>
    <property type="evidence" value="ECO:0007669"/>
    <property type="project" value="UniProtKB-UniPathway"/>
</dbReference>
<dbReference type="GO" id="GO:0008831">
    <property type="term" value="F:dTDP-4-dehydrorhamnose reductase activity"/>
    <property type="evidence" value="ECO:0007669"/>
    <property type="project" value="UniProtKB-EC"/>
</dbReference>
<protein>
    <recommendedName>
        <fullName evidence="2">dTDP-4-dehydrorhamnose reductase</fullName>
        <ecNumber evidence="2">1.1.1.133</ecNumber>
    </recommendedName>
</protein>
<name>A0A1H6FKX7_THEAL</name>
<gene>
    <name evidence="4" type="ORF">SAMN02745716_0789</name>
</gene>
<dbReference type="EMBL" id="FNWJ01000001">
    <property type="protein sequence ID" value="SEH11506.1"/>
    <property type="molecule type" value="Genomic_DNA"/>
</dbReference>
<dbReference type="STRING" id="29539.SAMN02745716_0789"/>
<sequence length="292" mass="31449">MSRVVVTGAGGMLGRAVLEEIAGSVGFTHQQLDVCDERAVRSALQRERPHWVVHCAAYTNVDAAESEPEVANRVNGEGAGIVARAAAEVGAGIVYISSDYVFDGSKRSPYVEDDPTNPISAYGRSKLAGERAVSESNNNHLIVRTAWLFGPYGRNFVETILALARERESLLVVHDQVGCPTYTRHLAAAIAALLESPARGVHHVAGGGACSWFEFASEAVQLAGIECAVEPCTTDQFPRPAARPANSVLRATREQTPRLPHWRTGLRAYLAERGLLASRREDDVVPPEVKTG</sequence>
<dbReference type="Gene3D" id="3.90.25.10">
    <property type="entry name" value="UDP-galactose 4-epimerase, domain 1"/>
    <property type="match status" value="1"/>
</dbReference>
<dbReference type="UniPathway" id="UPA00124"/>
<dbReference type="PANTHER" id="PTHR10491:SF4">
    <property type="entry name" value="METHIONINE ADENOSYLTRANSFERASE 2 SUBUNIT BETA"/>
    <property type="match status" value="1"/>
</dbReference>